<protein>
    <submittedName>
        <fullName evidence="5">XRE family transcriptional regulator</fullName>
    </submittedName>
</protein>
<gene>
    <name evidence="5" type="ORF">PW252_02865</name>
</gene>
<dbReference type="SUPFAM" id="SSF47413">
    <property type="entry name" value="lambda repressor-like DNA-binding domains"/>
    <property type="match status" value="1"/>
</dbReference>
<keyword evidence="3" id="KW-0804">Transcription</keyword>
<dbReference type="SMART" id="SM00530">
    <property type="entry name" value="HTH_XRE"/>
    <property type="match status" value="1"/>
</dbReference>
<name>A0AA97AEQ1_9STRE</name>
<dbReference type="CDD" id="cd06529">
    <property type="entry name" value="S24_LexA-like"/>
    <property type="match status" value="1"/>
</dbReference>
<dbReference type="GO" id="GO:0003677">
    <property type="term" value="F:DNA binding"/>
    <property type="evidence" value="ECO:0007669"/>
    <property type="project" value="UniProtKB-KW"/>
</dbReference>
<dbReference type="Gene3D" id="2.10.109.10">
    <property type="entry name" value="Umud Fragment, subunit A"/>
    <property type="match status" value="1"/>
</dbReference>
<keyword evidence="1" id="KW-0805">Transcription regulation</keyword>
<sequence>MVRGRGKLTPQEIELMSVISANINRYLTEQNKKQIDLSRGTGIPPSTLTGYVKGTSLPIPGNVQKIADYFGLKKSDIDPRFKSTIPSSSIPLPNFDPRKTILLSNYDKLNNTRKNKLLATSETLLAEEQGKVIDISEKRAEYDARKRISLPVPGKVSAGTGYWQEDDYDTMVDFYADDIPDESKYDTVAVVVGHSMEPKIKNGDFLFIKLKDQVDLNKIGIFQVDGENYVKKLKSDHLQSLNPDYDNIPFTEDMRTIGEVVDIYRG</sequence>
<dbReference type="SUPFAM" id="SSF51306">
    <property type="entry name" value="LexA/Signal peptidase"/>
    <property type="match status" value="1"/>
</dbReference>
<evidence type="ECO:0000256" key="3">
    <source>
        <dbReference type="ARBA" id="ARBA00023163"/>
    </source>
</evidence>
<dbReference type="Pfam" id="PF01381">
    <property type="entry name" value="HTH_3"/>
    <property type="match status" value="1"/>
</dbReference>
<organism evidence="5">
    <name type="scientific">Streptococcus iners</name>
    <dbReference type="NCBI Taxonomy" id="3028084"/>
    <lineage>
        <taxon>Bacteria</taxon>
        <taxon>Bacillati</taxon>
        <taxon>Bacillota</taxon>
        <taxon>Bacilli</taxon>
        <taxon>Lactobacillales</taxon>
        <taxon>Streptococcaceae</taxon>
        <taxon>Streptococcus</taxon>
    </lineage>
</organism>
<feature type="domain" description="HTH cro/C1-type" evidence="4">
    <location>
        <begin position="23"/>
        <end position="77"/>
    </location>
</feature>
<evidence type="ECO:0000259" key="4">
    <source>
        <dbReference type="PROSITE" id="PS50943"/>
    </source>
</evidence>
<reference evidence="5" key="1">
    <citation type="submission" date="2023-02" db="EMBL/GenBank/DDBJ databases">
        <title>Streptococcus sp. Genome Sequencing and Assembly.</title>
        <authorList>
            <person name="Shore S.M."/>
            <person name="Nicholson T.L."/>
        </authorList>
    </citation>
    <scope>NUCLEOTIDE SEQUENCE</scope>
    <source>
        <strain evidence="5">29887</strain>
    </source>
</reference>
<dbReference type="InterPro" id="IPR001387">
    <property type="entry name" value="Cro/C1-type_HTH"/>
</dbReference>
<evidence type="ECO:0000256" key="1">
    <source>
        <dbReference type="ARBA" id="ARBA00023015"/>
    </source>
</evidence>
<dbReference type="AlphaFoldDB" id="A0AA97AEQ1"/>
<dbReference type="InterPro" id="IPR015927">
    <property type="entry name" value="Peptidase_S24_S26A/B/C"/>
</dbReference>
<dbReference type="KEGG" id="sins:PW252_02865"/>
<dbReference type="InterPro" id="IPR039418">
    <property type="entry name" value="LexA-like"/>
</dbReference>
<evidence type="ECO:0000313" key="5">
    <source>
        <dbReference type="EMBL" id="WNY51606.1"/>
    </source>
</evidence>
<dbReference type="PROSITE" id="PS50943">
    <property type="entry name" value="HTH_CROC1"/>
    <property type="match status" value="1"/>
</dbReference>
<dbReference type="RefSeq" id="WP_248050391.1">
    <property type="nucleotide sequence ID" value="NZ_CP118735.1"/>
</dbReference>
<dbReference type="Gene3D" id="1.10.260.40">
    <property type="entry name" value="lambda repressor-like DNA-binding domains"/>
    <property type="match status" value="1"/>
</dbReference>
<proteinExistence type="predicted"/>
<dbReference type="CDD" id="cd00093">
    <property type="entry name" value="HTH_XRE"/>
    <property type="match status" value="1"/>
</dbReference>
<dbReference type="InterPro" id="IPR010982">
    <property type="entry name" value="Lambda_DNA-bd_dom_sf"/>
</dbReference>
<evidence type="ECO:0000256" key="2">
    <source>
        <dbReference type="ARBA" id="ARBA00023125"/>
    </source>
</evidence>
<keyword evidence="2" id="KW-0238">DNA-binding</keyword>
<dbReference type="PANTHER" id="PTHR40661:SF1">
    <property type="entry name" value="HTH CRO_C1-TYPE DOMAIN-CONTAINING PROTEIN"/>
    <property type="match status" value="1"/>
</dbReference>
<dbReference type="InterPro" id="IPR036286">
    <property type="entry name" value="LexA/Signal_pep-like_sf"/>
</dbReference>
<dbReference type="Pfam" id="PF00717">
    <property type="entry name" value="Peptidase_S24"/>
    <property type="match status" value="1"/>
</dbReference>
<accession>A0AA97AEQ1</accession>
<dbReference type="PANTHER" id="PTHR40661">
    <property type="match status" value="1"/>
</dbReference>
<dbReference type="EMBL" id="CP118735">
    <property type="protein sequence ID" value="WNY51606.1"/>
    <property type="molecule type" value="Genomic_DNA"/>
</dbReference>